<keyword evidence="5" id="KW-1185">Reference proteome</keyword>
<name>A0AA35LRW6_9HYPO</name>
<dbReference type="EMBL" id="CABFNP030000595">
    <property type="protein sequence ID" value="CAI6050517.1"/>
    <property type="molecule type" value="Genomic_DNA"/>
</dbReference>
<accession>A0AA35LRW6</accession>
<gene>
    <name evidence="2" type="ORF">CCHLO57077_00018629</name>
    <name evidence="3" type="ORF">CCHLO57077_00019720</name>
    <name evidence="4" type="ORF">CCHLO57077_00019779</name>
</gene>
<organism evidence="2 5">
    <name type="scientific">Clonostachys chloroleuca</name>
    <dbReference type="NCBI Taxonomy" id="1926264"/>
    <lineage>
        <taxon>Eukaryota</taxon>
        <taxon>Fungi</taxon>
        <taxon>Dikarya</taxon>
        <taxon>Ascomycota</taxon>
        <taxon>Pezizomycotina</taxon>
        <taxon>Sordariomycetes</taxon>
        <taxon>Hypocreomycetidae</taxon>
        <taxon>Hypocreales</taxon>
        <taxon>Bionectriaceae</taxon>
        <taxon>Clonostachys</taxon>
    </lineage>
</organism>
<feature type="region of interest" description="Disordered" evidence="1">
    <location>
        <begin position="29"/>
        <end position="55"/>
    </location>
</feature>
<dbReference type="AlphaFoldDB" id="A0AA35LRW6"/>
<sequence length="220" mass="25150">MYTHDYDPRHTNNSHFNVDNVFEVDCRTPEPLTYDTPSASTHQSPSESPVPASSLPLLQLTGWDPTFQDDELNPTCIHYDIEWKLQLKKGRLSKLVEVTEENLTLAPGAYWHEFLSVELAATVRDKLPEQKYEPDETTIIVSVEKRSERNIRKRFDGLAVGWKTIEDKLRTWAPLFREEISQPAATQIRSRGRGATGRQLIARDQLLADQEEATGSLAFR</sequence>
<feature type="compositionally biased region" description="Polar residues" evidence="1">
    <location>
        <begin position="35"/>
        <end position="47"/>
    </location>
</feature>
<comment type="caution">
    <text evidence="2">The sequence shown here is derived from an EMBL/GenBank/DDBJ whole genome shotgun (WGS) entry which is preliminary data.</text>
</comment>
<proteinExistence type="predicted"/>
<dbReference type="EMBL" id="CABFNP030001085">
    <property type="protein sequence ID" value="CAI6091126.1"/>
    <property type="molecule type" value="Genomic_DNA"/>
</dbReference>
<protein>
    <submittedName>
        <fullName evidence="2">Uncharacterized protein</fullName>
    </submittedName>
</protein>
<dbReference type="Proteomes" id="UP001160390">
    <property type="component" value="Unassembled WGS sequence"/>
</dbReference>
<evidence type="ECO:0000256" key="1">
    <source>
        <dbReference type="SAM" id="MobiDB-lite"/>
    </source>
</evidence>
<evidence type="ECO:0000313" key="4">
    <source>
        <dbReference type="EMBL" id="CAI6091126.1"/>
    </source>
</evidence>
<evidence type="ECO:0000313" key="5">
    <source>
        <dbReference type="Proteomes" id="UP001160390"/>
    </source>
</evidence>
<reference evidence="2" key="1">
    <citation type="submission" date="2023-01" db="EMBL/GenBank/DDBJ databases">
        <authorList>
            <person name="Piombo E."/>
        </authorList>
    </citation>
    <scope>NUCLEOTIDE SEQUENCE</scope>
</reference>
<dbReference type="EMBL" id="CABFNP030000923">
    <property type="protein sequence ID" value="CAI6089138.1"/>
    <property type="molecule type" value="Genomic_DNA"/>
</dbReference>
<evidence type="ECO:0000313" key="3">
    <source>
        <dbReference type="EMBL" id="CAI6089138.1"/>
    </source>
</evidence>
<evidence type="ECO:0000313" key="2">
    <source>
        <dbReference type="EMBL" id="CAI6050517.1"/>
    </source>
</evidence>